<dbReference type="AlphaFoldDB" id="A0AAV2SN66"/>
<dbReference type="InterPro" id="IPR016186">
    <property type="entry name" value="C-type_lectin-like/link_sf"/>
</dbReference>
<feature type="non-terminal residue" evidence="2">
    <location>
        <position position="1"/>
    </location>
</feature>
<organism evidence="2 3">
    <name type="scientific">Meganyctiphanes norvegica</name>
    <name type="common">Northern krill</name>
    <name type="synonym">Thysanopoda norvegica</name>
    <dbReference type="NCBI Taxonomy" id="48144"/>
    <lineage>
        <taxon>Eukaryota</taxon>
        <taxon>Metazoa</taxon>
        <taxon>Ecdysozoa</taxon>
        <taxon>Arthropoda</taxon>
        <taxon>Crustacea</taxon>
        <taxon>Multicrustacea</taxon>
        <taxon>Malacostraca</taxon>
        <taxon>Eumalacostraca</taxon>
        <taxon>Eucarida</taxon>
        <taxon>Euphausiacea</taxon>
        <taxon>Euphausiidae</taxon>
        <taxon>Meganyctiphanes</taxon>
    </lineage>
</organism>
<gene>
    <name evidence="2" type="ORF">MNOR_LOCUS39650</name>
</gene>
<comment type="caution">
    <text evidence="2">The sequence shown here is derived from an EMBL/GenBank/DDBJ whole genome shotgun (WGS) entry which is preliminary data.</text>
</comment>
<dbReference type="PROSITE" id="PS50041">
    <property type="entry name" value="C_TYPE_LECTIN_2"/>
    <property type="match status" value="1"/>
</dbReference>
<protein>
    <recommendedName>
        <fullName evidence="1">C-type lectin domain-containing protein</fullName>
    </recommendedName>
</protein>
<dbReference type="SMART" id="SM00034">
    <property type="entry name" value="CLECT"/>
    <property type="match status" value="1"/>
</dbReference>
<accession>A0AAV2SN66</accession>
<dbReference type="CDD" id="cd00037">
    <property type="entry name" value="CLECT"/>
    <property type="match status" value="1"/>
</dbReference>
<sequence length="141" mass="16062">CKWNCCPSGFFRVHDQCFKYFNDYERSWISATSKCLAEGLVLPQPSDPVSLRSYLVRYYGSKHVWLNGHGDGRYIRWQRGNSAILSSSSFWAPGSPSGRTSTSYCLGLMSSSYWVNNASRQPFYASLCSNTGYYTLCELLR</sequence>
<name>A0AAV2SN66_MEGNR</name>
<evidence type="ECO:0000313" key="3">
    <source>
        <dbReference type="Proteomes" id="UP001497623"/>
    </source>
</evidence>
<dbReference type="InterPro" id="IPR016187">
    <property type="entry name" value="CTDL_fold"/>
</dbReference>
<keyword evidence="3" id="KW-1185">Reference proteome</keyword>
<evidence type="ECO:0000313" key="2">
    <source>
        <dbReference type="EMBL" id="CAL4228752.1"/>
    </source>
</evidence>
<evidence type="ECO:0000259" key="1">
    <source>
        <dbReference type="PROSITE" id="PS50041"/>
    </source>
</evidence>
<dbReference type="InterPro" id="IPR001304">
    <property type="entry name" value="C-type_lectin-like"/>
</dbReference>
<proteinExistence type="predicted"/>
<dbReference type="Gene3D" id="3.10.100.10">
    <property type="entry name" value="Mannose-Binding Protein A, subunit A"/>
    <property type="match status" value="1"/>
</dbReference>
<reference evidence="2 3" key="1">
    <citation type="submission" date="2024-05" db="EMBL/GenBank/DDBJ databases">
        <authorList>
            <person name="Wallberg A."/>
        </authorList>
    </citation>
    <scope>NUCLEOTIDE SEQUENCE [LARGE SCALE GENOMIC DNA]</scope>
</reference>
<dbReference type="EMBL" id="CAXKWB010106375">
    <property type="protein sequence ID" value="CAL4228752.1"/>
    <property type="molecule type" value="Genomic_DNA"/>
</dbReference>
<dbReference type="SUPFAM" id="SSF56436">
    <property type="entry name" value="C-type lectin-like"/>
    <property type="match status" value="1"/>
</dbReference>
<feature type="domain" description="C-type lectin" evidence="1">
    <location>
        <begin position="13"/>
        <end position="114"/>
    </location>
</feature>
<dbReference type="Proteomes" id="UP001497623">
    <property type="component" value="Unassembled WGS sequence"/>
</dbReference>